<evidence type="ECO:0000256" key="8">
    <source>
        <dbReference type="SAM" id="Phobius"/>
    </source>
</evidence>
<evidence type="ECO:0000313" key="10">
    <source>
        <dbReference type="EMBL" id="KAJ3177789.1"/>
    </source>
</evidence>
<feature type="domain" description="Major facilitator superfamily (MFS) profile" evidence="9">
    <location>
        <begin position="10"/>
        <end position="464"/>
    </location>
</feature>
<feature type="transmembrane region" description="Helical" evidence="8">
    <location>
        <begin position="99"/>
        <end position="120"/>
    </location>
</feature>
<comment type="caution">
    <text evidence="10">The sequence shown here is derived from an EMBL/GenBank/DDBJ whole genome shotgun (WGS) entry which is preliminary data.</text>
</comment>
<feature type="transmembrane region" description="Helical" evidence="8">
    <location>
        <begin position="126"/>
        <end position="144"/>
    </location>
</feature>
<evidence type="ECO:0000256" key="4">
    <source>
        <dbReference type="ARBA" id="ARBA00022692"/>
    </source>
</evidence>
<keyword evidence="5 8" id="KW-1133">Transmembrane helix</keyword>
<evidence type="ECO:0000259" key="9">
    <source>
        <dbReference type="PROSITE" id="PS50850"/>
    </source>
</evidence>
<dbReference type="PANTHER" id="PTHR48022:SF2">
    <property type="entry name" value="PLASTIDIC GLUCOSE TRANSPORTER 4"/>
    <property type="match status" value="1"/>
</dbReference>
<evidence type="ECO:0000256" key="5">
    <source>
        <dbReference type="ARBA" id="ARBA00022989"/>
    </source>
</evidence>
<feature type="transmembrane region" description="Helical" evidence="8">
    <location>
        <begin position="190"/>
        <end position="211"/>
    </location>
</feature>
<gene>
    <name evidence="10" type="ORF">HDU87_004311</name>
</gene>
<dbReference type="InterPro" id="IPR003663">
    <property type="entry name" value="Sugar/inositol_transpt"/>
</dbReference>
<dbReference type="InterPro" id="IPR005828">
    <property type="entry name" value="MFS_sugar_transport-like"/>
</dbReference>
<dbReference type="EMBL" id="JADGJQ010000031">
    <property type="protein sequence ID" value="KAJ3177789.1"/>
    <property type="molecule type" value="Genomic_DNA"/>
</dbReference>
<dbReference type="PROSITE" id="PS00217">
    <property type="entry name" value="SUGAR_TRANSPORT_2"/>
    <property type="match status" value="1"/>
</dbReference>
<dbReference type="Proteomes" id="UP001212152">
    <property type="component" value="Unassembled WGS sequence"/>
</dbReference>
<dbReference type="Gene3D" id="1.20.1250.20">
    <property type="entry name" value="MFS general substrate transporter like domains"/>
    <property type="match status" value="1"/>
</dbReference>
<protein>
    <recommendedName>
        <fullName evidence="9">Major facilitator superfamily (MFS) profile domain-containing protein</fullName>
    </recommendedName>
</protein>
<dbReference type="GO" id="GO:0016020">
    <property type="term" value="C:membrane"/>
    <property type="evidence" value="ECO:0007669"/>
    <property type="project" value="UniProtKB-SubCell"/>
</dbReference>
<dbReference type="InterPro" id="IPR036259">
    <property type="entry name" value="MFS_trans_sf"/>
</dbReference>
<dbReference type="InterPro" id="IPR005829">
    <property type="entry name" value="Sugar_transporter_CS"/>
</dbReference>
<feature type="transmembrane region" description="Helical" evidence="8">
    <location>
        <begin position="342"/>
        <end position="365"/>
    </location>
</feature>
<feature type="transmembrane region" description="Helical" evidence="8">
    <location>
        <begin position="318"/>
        <end position="335"/>
    </location>
</feature>
<evidence type="ECO:0000256" key="6">
    <source>
        <dbReference type="ARBA" id="ARBA00023136"/>
    </source>
</evidence>
<accession>A0AAD5TP67</accession>
<dbReference type="InterPro" id="IPR020846">
    <property type="entry name" value="MFS_dom"/>
</dbReference>
<evidence type="ECO:0000256" key="7">
    <source>
        <dbReference type="RuleBase" id="RU003346"/>
    </source>
</evidence>
<dbReference type="PRINTS" id="PR00171">
    <property type="entry name" value="SUGRTRNSPORT"/>
</dbReference>
<evidence type="ECO:0000313" key="11">
    <source>
        <dbReference type="Proteomes" id="UP001212152"/>
    </source>
</evidence>
<organism evidence="10 11">
    <name type="scientific">Geranomyces variabilis</name>
    <dbReference type="NCBI Taxonomy" id="109894"/>
    <lineage>
        <taxon>Eukaryota</taxon>
        <taxon>Fungi</taxon>
        <taxon>Fungi incertae sedis</taxon>
        <taxon>Chytridiomycota</taxon>
        <taxon>Chytridiomycota incertae sedis</taxon>
        <taxon>Chytridiomycetes</taxon>
        <taxon>Spizellomycetales</taxon>
        <taxon>Powellomycetaceae</taxon>
        <taxon>Geranomyces</taxon>
    </lineage>
</organism>
<feature type="transmembrane region" description="Helical" evidence="8">
    <location>
        <begin position="5"/>
        <end position="23"/>
    </location>
</feature>
<feature type="transmembrane region" description="Helical" evidence="8">
    <location>
        <begin position="441"/>
        <end position="460"/>
    </location>
</feature>
<evidence type="ECO:0000256" key="3">
    <source>
        <dbReference type="ARBA" id="ARBA00022448"/>
    </source>
</evidence>
<feature type="transmembrane region" description="Helical" evidence="8">
    <location>
        <begin position="276"/>
        <end position="298"/>
    </location>
</feature>
<dbReference type="PANTHER" id="PTHR48022">
    <property type="entry name" value="PLASTIDIC GLUCOSE TRANSPORTER 4"/>
    <property type="match status" value="1"/>
</dbReference>
<evidence type="ECO:0000256" key="2">
    <source>
        <dbReference type="ARBA" id="ARBA00010992"/>
    </source>
</evidence>
<feature type="transmembrane region" description="Helical" evidence="8">
    <location>
        <begin position="66"/>
        <end position="87"/>
    </location>
</feature>
<sequence length="498" mass="54519">MPSSVYNYVVAFGAAFGGLLFGYEIGVVGQVLVMDSTFGQYFGIAYSDPANTKDDGWSRYDNYSDVTGNVTMTFLLGCLAGAAIVSWMADFLGRKRSILVGGILFVIGVTMQVAAPSIAVLYTGRVIGGLGIGILSMAVPLFIAETAPTHLRGRMVTVQQLMITIGILIASIINAIIIKTSPETNLRWRLALGMQLIPGVGVVVCNVFMPYSPRWLANRNRDSEAIKILARLRGVSIEDATVQAEFREIKESIEMERQIGTGSWAELLKPGIRNRVVFAVMLQFFQQWTGINFILYYLPNLIVLMGFTHDQADIPFAIANNFVNMVGTFPGMYLVERSGRRALLLWGAISMAFFQLFTCLMVGLSQSHGSGFSWLAVFSIFGFTLSFASTWGPIVWVYQSEIFPLRVRAKGTGVGTMSNWANNAIIAKVSPKLTDAIDYKVYALFGGLALAGGIFVKFFIPETKNLALEELDTLFGAEPLVHETNKTSADVELVKEKA</sequence>
<keyword evidence="3 7" id="KW-0813">Transport</keyword>
<dbReference type="GO" id="GO:0005351">
    <property type="term" value="F:carbohydrate:proton symporter activity"/>
    <property type="evidence" value="ECO:0007669"/>
    <property type="project" value="TreeGrafter"/>
</dbReference>
<feature type="transmembrane region" description="Helical" evidence="8">
    <location>
        <begin position="371"/>
        <end position="398"/>
    </location>
</feature>
<keyword evidence="4 8" id="KW-0812">Transmembrane</keyword>
<keyword evidence="6 8" id="KW-0472">Membrane</keyword>
<dbReference type="PROSITE" id="PS00216">
    <property type="entry name" value="SUGAR_TRANSPORT_1"/>
    <property type="match status" value="1"/>
</dbReference>
<dbReference type="Pfam" id="PF00083">
    <property type="entry name" value="Sugar_tr"/>
    <property type="match status" value="1"/>
</dbReference>
<comment type="similarity">
    <text evidence="2 7">Belongs to the major facilitator superfamily. Sugar transporter (TC 2.A.1.1) family.</text>
</comment>
<dbReference type="FunFam" id="1.20.1250.20:FF:000134">
    <property type="entry name" value="MFS sugar transporter protein"/>
    <property type="match status" value="1"/>
</dbReference>
<name>A0AAD5TP67_9FUNG</name>
<feature type="transmembrane region" description="Helical" evidence="8">
    <location>
        <begin position="156"/>
        <end position="178"/>
    </location>
</feature>
<keyword evidence="11" id="KW-1185">Reference proteome</keyword>
<dbReference type="NCBIfam" id="TIGR00879">
    <property type="entry name" value="SP"/>
    <property type="match status" value="1"/>
</dbReference>
<dbReference type="InterPro" id="IPR050360">
    <property type="entry name" value="MFS_Sugar_Transporters"/>
</dbReference>
<dbReference type="AlphaFoldDB" id="A0AAD5TP67"/>
<comment type="subcellular location">
    <subcellularLocation>
        <location evidence="1">Membrane</location>
        <topology evidence="1">Multi-pass membrane protein</topology>
    </subcellularLocation>
</comment>
<dbReference type="SUPFAM" id="SSF103473">
    <property type="entry name" value="MFS general substrate transporter"/>
    <property type="match status" value="1"/>
</dbReference>
<dbReference type="PROSITE" id="PS50850">
    <property type="entry name" value="MFS"/>
    <property type="match status" value="1"/>
</dbReference>
<proteinExistence type="inferred from homology"/>
<reference evidence="10" key="1">
    <citation type="submission" date="2020-05" db="EMBL/GenBank/DDBJ databases">
        <title>Phylogenomic resolution of chytrid fungi.</title>
        <authorList>
            <person name="Stajich J.E."/>
            <person name="Amses K."/>
            <person name="Simmons R."/>
            <person name="Seto K."/>
            <person name="Myers J."/>
            <person name="Bonds A."/>
            <person name="Quandt C.A."/>
            <person name="Barry K."/>
            <person name="Liu P."/>
            <person name="Grigoriev I."/>
            <person name="Longcore J.E."/>
            <person name="James T.Y."/>
        </authorList>
    </citation>
    <scope>NUCLEOTIDE SEQUENCE</scope>
    <source>
        <strain evidence="10">JEL0379</strain>
    </source>
</reference>
<evidence type="ECO:0000256" key="1">
    <source>
        <dbReference type="ARBA" id="ARBA00004141"/>
    </source>
</evidence>